<dbReference type="Proteomes" id="UP000807025">
    <property type="component" value="Unassembled WGS sequence"/>
</dbReference>
<dbReference type="EMBL" id="MU154530">
    <property type="protein sequence ID" value="KAF9499763.1"/>
    <property type="molecule type" value="Genomic_DNA"/>
</dbReference>
<comment type="caution">
    <text evidence="6">The sequence shown here is derived from an EMBL/GenBank/DDBJ whole genome shotgun (WGS) entry which is preliminary data.</text>
</comment>
<dbReference type="AlphaFoldDB" id="A0A9P6DJ03"/>
<gene>
    <name evidence="6" type="ORF">BDN71DRAFT_60056</name>
</gene>
<evidence type="ECO:0000256" key="4">
    <source>
        <dbReference type="ARBA" id="ARBA00023242"/>
    </source>
</evidence>
<evidence type="ECO:0000256" key="1">
    <source>
        <dbReference type="ARBA" id="ARBA00004604"/>
    </source>
</evidence>
<comment type="subcellular location">
    <subcellularLocation>
        <location evidence="1">Nucleus</location>
        <location evidence="1">Nucleolus</location>
    </subcellularLocation>
</comment>
<evidence type="ECO:0000313" key="6">
    <source>
        <dbReference type="EMBL" id="KAF9499763.1"/>
    </source>
</evidence>
<feature type="region of interest" description="Disordered" evidence="5">
    <location>
        <begin position="55"/>
        <end position="88"/>
    </location>
</feature>
<dbReference type="GO" id="GO:0030686">
    <property type="term" value="C:90S preribosome"/>
    <property type="evidence" value="ECO:0007669"/>
    <property type="project" value="InterPro"/>
</dbReference>
<keyword evidence="7" id="KW-1185">Reference proteome</keyword>
<evidence type="ECO:0000256" key="5">
    <source>
        <dbReference type="SAM" id="MobiDB-lite"/>
    </source>
</evidence>
<dbReference type="GO" id="GO:0005730">
    <property type="term" value="C:nucleolus"/>
    <property type="evidence" value="ECO:0007669"/>
    <property type="project" value="UniProtKB-SubCell"/>
</dbReference>
<dbReference type="GO" id="GO:0030688">
    <property type="term" value="C:preribosome, small subunit precursor"/>
    <property type="evidence" value="ECO:0007669"/>
    <property type="project" value="InterPro"/>
</dbReference>
<comment type="similarity">
    <text evidence="2">Belongs to the SLX9 family.</text>
</comment>
<dbReference type="Pfam" id="PF15341">
    <property type="entry name" value="SLX9"/>
    <property type="match status" value="1"/>
</dbReference>
<evidence type="ECO:0000256" key="3">
    <source>
        <dbReference type="ARBA" id="ARBA00021321"/>
    </source>
</evidence>
<evidence type="ECO:0000313" key="7">
    <source>
        <dbReference type="Proteomes" id="UP000807025"/>
    </source>
</evidence>
<organism evidence="6 7">
    <name type="scientific">Pleurotus eryngii</name>
    <name type="common">Boletus of the steppes</name>
    <dbReference type="NCBI Taxonomy" id="5323"/>
    <lineage>
        <taxon>Eukaryota</taxon>
        <taxon>Fungi</taxon>
        <taxon>Dikarya</taxon>
        <taxon>Basidiomycota</taxon>
        <taxon>Agaricomycotina</taxon>
        <taxon>Agaricomycetes</taxon>
        <taxon>Agaricomycetidae</taxon>
        <taxon>Agaricales</taxon>
        <taxon>Pleurotineae</taxon>
        <taxon>Pleurotaceae</taxon>
        <taxon>Pleurotus</taxon>
    </lineage>
</organism>
<dbReference type="GO" id="GO:0000462">
    <property type="term" value="P:maturation of SSU-rRNA from tricistronic rRNA transcript (SSU-rRNA, 5.8S rRNA, LSU-rRNA)"/>
    <property type="evidence" value="ECO:0007669"/>
    <property type="project" value="InterPro"/>
</dbReference>
<protein>
    <recommendedName>
        <fullName evidence="3">Ribosome biogenesis protein SLX9</fullName>
    </recommendedName>
</protein>
<sequence length="132" mass="14608">MPCYKFCIGLESAQTPYSKSHNRRMKRKAKEQVAGGLSSMYEAISIMAEEASLPQDDLKADSLSTDQPARPKPGQIGQGKSFPLSNAQRKRALELEKLRQPLILSTPEFAASPFQTIRQHAANSLLKHQVPS</sequence>
<keyword evidence="4" id="KW-0539">Nucleus</keyword>
<dbReference type="InterPro" id="IPR028160">
    <property type="entry name" value="Slx9-like"/>
</dbReference>
<name>A0A9P6DJ03_PLEER</name>
<accession>A0A9P6DJ03</accession>
<evidence type="ECO:0000256" key="2">
    <source>
        <dbReference type="ARBA" id="ARBA00011022"/>
    </source>
</evidence>
<dbReference type="OrthoDB" id="18703at2759"/>
<proteinExistence type="inferred from homology"/>
<reference evidence="6" key="1">
    <citation type="submission" date="2020-11" db="EMBL/GenBank/DDBJ databases">
        <authorList>
            <consortium name="DOE Joint Genome Institute"/>
            <person name="Ahrendt S."/>
            <person name="Riley R."/>
            <person name="Andreopoulos W."/>
            <person name="Labutti K."/>
            <person name="Pangilinan J."/>
            <person name="Ruiz-Duenas F.J."/>
            <person name="Barrasa J.M."/>
            <person name="Sanchez-Garcia M."/>
            <person name="Camarero S."/>
            <person name="Miyauchi S."/>
            <person name="Serrano A."/>
            <person name="Linde D."/>
            <person name="Babiker R."/>
            <person name="Drula E."/>
            <person name="Ayuso-Fernandez I."/>
            <person name="Pacheco R."/>
            <person name="Padilla G."/>
            <person name="Ferreira P."/>
            <person name="Barriuso J."/>
            <person name="Kellner H."/>
            <person name="Castanera R."/>
            <person name="Alfaro M."/>
            <person name="Ramirez L."/>
            <person name="Pisabarro A.G."/>
            <person name="Kuo A."/>
            <person name="Tritt A."/>
            <person name="Lipzen A."/>
            <person name="He G."/>
            <person name="Yan M."/>
            <person name="Ng V."/>
            <person name="Cullen D."/>
            <person name="Martin F."/>
            <person name="Rosso M.-N."/>
            <person name="Henrissat B."/>
            <person name="Hibbett D."/>
            <person name="Martinez A.T."/>
            <person name="Grigoriev I.V."/>
        </authorList>
    </citation>
    <scope>NUCLEOTIDE SEQUENCE</scope>
    <source>
        <strain evidence="6">ATCC 90797</strain>
    </source>
</reference>